<dbReference type="InterPro" id="IPR001029">
    <property type="entry name" value="Flagellin_N"/>
</dbReference>
<organism evidence="6 7">
    <name type="scientific">Pannonibacter phragmitetus</name>
    <dbReference type="NCBI Taxonomy" id="121719"/>
    <lineage>
        <taxon>Bacteria</taxon>
        <taxon>Pseudomonadati</taxon>
        <taxon>Pseudomonadota</taxon>
        <taxon>Alphaproteobacteria</taxon>
        <taxon>Hyphomicrobiales</taxon>
        <taxon>Stappiaceae</taxon>
        <taxon>Pannonibacter</taxon>
    </lineage>
</organism>
<evidence type="ECO:0000256" key="3">
    <source>
        <dbReference type="RuleBase" id="RU362073"/>
    </source>
</evidence>
<keyword evidence="6" id="KW-0282">Flagellum</keyword>
<feature type="domain" description="Flagellin N-terminal" evidence="4">
    <location>
        <begin position="6"/>
        <end position="135"/>
    </location>
</feature>
<dbReference type="GO" id="GO:0005576">
    <property type="term" value="C:extracellular region"/>
    <property type="evidence" value="ECO:0007669"/>
    <property type="project" value="UniProtKB-SubCell"/>
</dbReference>
<keyword evidence="3" id="KW-0964">Secreted</keyword>
<dbReference type="GO" id="GO:0009288">
    <property type="term" value="C:bacterial-type flagellum"/>
    <property type="evidence" value="ECO:0007669"/>
    <property type="project" value="UniProtKB-SubCell"/>
</dbReference>
<dbReference type="PANTHER" id="PTHR42792:SF2">
    <property type="entry name" value="FLAGELLIN"/>
    <property type="match status" value="1"/>
</dbReference>
<dbReference type="AlphaFoldDB" id="A0A378ZR91"/>
<dbReference type="InterPro" id="IPR001492">
    <property type="entry name" value="Flagellin"/>
</dbReference>
<keyword evidence="6" id="KW-0969">Cilium</keyword>
<sequence>MSSLLTNASAMTALQTLNKTNASMSQVQSRISTGQRVSTAQDNAAYWSIATTMRSDNMAISAVKDALGLGAATLDVQYTAMDKAKDLVNDIKKSLVAARQPGVDRDKIQQAITQAQGQLKTFADGATFNGENWLSVNSGAADYNATKSTVGSFTRVAGAIAIDTIDINIDTTKLYDSNGQIGIIDKDRTLASGGTIKVSTINISALTDSAADVTTLEETIAAVDDALKEITDAATLLGSVKTRVDGQKSFVGALSDAIDRGVGQLVDADMNAESTRLQALQVQQQLGIQALSIANSSTQNILSLFR</sequence>
<dbReference type="OrthoDB" id="8328560at2"/>
<dbReference type="Gene3D" id="1.20.1330.10">
    <property type="entry name" value="f41 fragment of flagellin, N-terminal domain"/>
    <property type="match status" value="1"/>
</dbReference>
<dbReference type="GO" id="GO:0005198">
    <property type="term" value="F:structural molecule activity"/>
    <property type="evidence" value="ECO:0007669"/>
    <property type="project" value="UniProtKB-UniRule"/>
</dbReference>
<keyword evidence="2 3" id="KW-0975">Bacterial flagellum</keyword>
<dbReference type="Pfam" id="PF00669">
    <property type="entry name" value="Flagellin_N"/>
    <property type="match status" value="1"/>
</dbReference>
<dbReference type="RefSeq" id="WP_019963541.1">
    <property type="nucleotide sequence ID" value="NZ_UGSK01000001.1"/>
</dbReference>
<evidence type="ECO:0000259" key="5">
    <source>
        <dbReference type="Pfam" id="PF00700"/>
    </source>
</evidence>
<evidence type="ECO:0000256" key="2">
    <source>
        <dbReference type="ARBA" id="ARBA00023143"/>
    </source>
</evidence>
<evidence type="ECO:0000313" key="7">
    <source>
        <dbReference type="Proteomes" id="UP000255000"/>
    </source>
</evidence>
<dbReference type="Pfam" id="PF00700">
    <property type="entry name" value="Flagellin_C"/>
    <property type="match status" value="1"/>
</dbReference>
<feature type="domain" description="Flagellin C-terminal" evidence="5">
    <location>
        <begin position="220"/>
        <end position="305"/>
    </location>
</feature>
<name>A0A378ZR91_9HYPH</name>
<evidence type="ECO:0000256" key="1">
    <source>
        <dbReference type="ARBA" id="ARBA00005709"/>
    </source>
</evidence>
<accession>A0A378ZR91</accession>
<dbReference type="SUPFAM" id="SSF64518">
    <property type="entry name" value="Phase 1 flagellin"/>
    <property type="match status" value="1"/>
</dbReference>
<dbReference type="PANTHER" id="PTHR42792">
    <property type="entry name" value="FLAGELLIN"/>
    <property type="match status" value="1"/>
</dbReference>
<evidence type="ECO:0000259" key="4">
    <source>
        <dbReference type="Pfam" id="PF00669"/>
    </source>
</evidence>
<keyword evidence="6" id="KW-0966">Cell projection</keyword>
<dbReference type="Proteomes" id="UP000255000">
    <property type="component" value="Unassembled WGS sequence"/>
</dbReference>
<reference evidence="6 7" key="1">
    <citation type="submission" date="2018-06" db="EMBL/GenBank/DDBJ databases">
        <authorList>
            <consortium name="Pathogen Informatics"/>
            <person name="Doyle S."/>
        </authorList>
    </citation>
    <scope>NUCLEOTIDE SEQUENCE [LARGE SCALE GENOMIC DNA]</scope>
    <source>
        <strain evidence="6 7">NCTC13350</strain>
    </source>
</reference>
<evidence type="ECO:0000313" key="6">
    <source>
        <dbReference type="EMBL" id="SUA99503.1"/>
    </source>
</evidence>
<dbReference type="InterPro" id="IPR046358">
    <property type="entry name" value="Flagellin_C"/>
</dbReference>
<comment type="similarity">
    <text evidence="1 3">Belongs to the bacterial flagellin family.</text>
</comment>
<dbReference type="NCBIfam" id="NF009329">
    <property type="entry name" value="PRK12687.1"/>
    <property type="match status" value="1"/>
</dbReference>
<proteinExistence type="inferred from homology"/>
<dbReference type="EMBL" id="UGSK01000001">
    <property type="protein sequence ID" value="SUA99503.1"/>
    <property type="molecule type" value="Genomic_DNA"/>
</dbReference>
<protein>
    <recommendedName>
        <fullName evidence="3">Flagellin</fullName>
    </recommendedName>
</protein>
<comment type="function">
    <text evidence="3">Flagellin is the subunit protein which polymerizes to form the filaments of bacterial flagella.</text>
</comment>
<gene>
    <name evidence="6" type="primary">fliC_1</name>
    <name evidence="6" type="ORF">NCTC13350_00402</name>
</gene>
<comment type="subcellular location">
    <subcellularLocation>
        <location evidence="3">Secreted</location>
    </subcellularLocation>
    <subcellularLocation>
        <location evidence="3">Bacterial flagellum</location>
    </subcellularLocation>
</comment>